<organism evidence="1 2">
    <name type="scientific">Helianthus annuus</name>
    <name type="common">Common sunflower</name>
    <dbReference type="NCBI Taxonomy" id="4232"/>
    <lineage>
        <taxon>Eukaryota</taxon>
        <taxon>Viridiplantae</taxon>
        <taxon>Streptophyta</taxon>
        <taxon>Embryophyta</taxon>
        <taxon>Tracheophyta</taxon>
        <taxon>Spermatophyta</taxon>
        <taxon>Magnoliopsida</taxon>
        <taxon>eudicotyledons</taxon>
        <taxon>Gunneridae</taxon>
        <taxon>Pentapetalae</taxon>
        <taxon>asterids</taxon>
        <taxon>campanulids</taxon>
        <taxon>Asterales</taxon>
        <taxon>Asteraceae</taxon>
        <taxon>Asteroideae</taxon>
        <taxon>Heliantheae alliance</taxon>
        <taxon>Heliantheae</taxon>
        <taxon>Helianthus</taxon>
    </lineage>
</organism>
<reference evidence="1" key="2">
    <citation type="submission" date="2020-06" db="EMBL/GenBank/DDBJ databases">
        <title>Helianthus annuus Genome sequencing and assembly Release 2.</title>
        <authorList>
            <person name="Gouzy J."/>
            <person name="Langlade N."/>
            <person name="Munos S."/>
        </authorList>
    </citation>
    <scope>NUCLEOTIDE SEQUENCE</scope>
    <source>
        <tissue evidence="1">Leaves</tissue>
    </source>
</reference>
<comment type="caution">
    <text evidence="1">The sequence shown here is derived from an EMBL/GenBank/DDBJ whole genome shotgun (WGS) entry which is preliminary data.</text>
</comment>
<dbReference type="AlphaFoldDB" id="A0A9K3MVY2"/>
<evidence type="ECO:0000313" key="2">
    <source>
        <dbReference type="Proteomes" id="UP000215914"/>
    </source>
</evidence>
<name>A0A9K3MVY2_HELAN</name>
<keyword evidence="2" id="KW-1185">Reference proteome</keyword>
<accession>A0A9K3MVY2</accession>
<dbReference type="Gramene" id="mRNA:HanXRQr2_Chr12g0540111">
    <property type="protein sequence ID" value="mRNA:HanXRQr2_Chr12g0540111"/>
    <property type="gene ID" value="HanXRQr2_Chr12g0540111"/>
</dbReference>
<dbReference type="EMBL" id="MNCJ02000327">
    <property type="protein sequence ID" value="KAF5777817.1"/>
    <property type="molecule type" value="Genomic_DNA"/>
</dbReference>
<protein>
    <submittedName>
        <fullName evidence="1">Uncharacterized protein</fullName>
    </submittedName>
</protein>
<evidence type="ECO:0000313" key="1">
    <source>
        <dbReference type="EMBL" id="KAF5777817.1"/>
    </source>
</evidence>
<reference evidence="1" key="1">
    <citation type="journal article" date="2017" name="Nature">
        <title>The sunflower genome provides insights into oil metabolism, flowering and Asterid evolution.</title>
        <authorList>
            <person name="Badouin H."/>
            <person name="Gouzy J."/>
            <person name="Grassa C.J."/>
            <person name="Murat F."/>
            <person name="Staton S.E."/>
            <person name="Cottret L."/>
            <person name="Lelandais-Briere C."/>
            <person name="Owens G.L."/>
            <person name="Carrere S."/>
            <person name="Mayjonade B."/>
            <person name="Legrand L."/>
            <person name="Gill N."/>
            <person name="Kane N.C."/>
            <person name="Bowers J.E."/>
            <person name="Hubner S."/>
            <person name="Bellec A."/>
            <person name="Berard A."/>
            <person name="Berges H."/>
            <person name="Blanchet N."/>
            <person name="Boniface M.C."/>
            <person name="Brunel D."/>
            <person name="Catrice O."/>
            <person name="Chaidir N."/>
            <person name="Claudel C."/>
            <person name="Donnadieu C."/>
            <person name="Faraut T."/>
            <person name="Fievet G."/>
            <person name="Helmstetter N."/>
            <person name="King M."/>
            <person name="Knapp S.J."/>
            <person name="Lai Z."/>
            <person name="Le Paslier M.C."/>
            <person name="Lippi Y."/>
            <person name="Lorenzon L."/>
            <person name="Mandel J.R."/>
            <person name="Marage G."/>
            <person name="Marchand G."/>
            <person name="Marquand E."/>
            <person name="Bret-Mestries E."/>
            <person name="Morien E."/>
            <person name="Nambeesan S."/>
            <person name="Nguyen T."/>
            <person name="Pegot-Espagnet P."/>
            <person name="Pouilly N."/>
            <person name="Raftis F."/>
            <person name="Sallet E."/>
            <person name="Schiex T."/>
            <person name="Thomas J."/>
            <person name="Vandecasteele C."/>
            <person name="Vares D."/>
            <person name="Vear F."/>
            <person name="Vautrin S."/>
            <person name="Crespi M."/>
            <person name="Mangin B."/>
            <person name="Burke J.M."/>
            <person name="Salse J."/>
            <person name="Munos S."/>
            <person name="Vincourt P."/>
            <person name="Rieseberg L.H."/>
            <person name="Langlade N.B."/>
        </authorList>
    </citation>
    <scope>NUCLEOTIDE SEQUENCE</scope>
    <source>
        <tissue evidence="1">Leaves</tissue>
    </source>
</reference>
<dbReference type="Proteomes" id="UP000215914">
    <property type="component" value="Unassembled WGS sequence"/>
</dbReference>
<proteinExistence type="predicted"/>
<sequence length="58" mass="6789">MRASPWSLSILFLRFRFLLLRFQLLLLQPLLLHFLQHTSITINNSIIPKVHQSSSNST</sequence>
<gene>
    <name evidence="1" type="ORF">HanXRQr2_Chr12g0540111</name>
</gene>